<sequence length="67" mass="8183">MEAEKFLPPLFDTLTNKTVRLKWQNIKSREFFYKKFDRILMVSHRLHGDLAPGFYGMIFIRQRYKTL</sequence>
<evidence type="ECO:0000313" key="2">
    <source>
        <dbReference type="Proteomes" id="UP000239388"/>
    </source>
</evidence>
<name>A0A2S8F4G2_9BACT</name>
<comment type="caution">
    <text evidence="1">The sequence shown here is derived from an EMBL/GenBank/DDBJ whole genome shotgun (WGS) entry which is preliminary data.</text>
</comment>
<organism evidence="1 2">
    <name type="scientific">Blastopirellula marina</name>
    <dbReference type="NCBI Taxonomy" id="124"/>
    <lineage>
        <taxon>Bacteria</taxon>
        <taxon>Pseudomonadati</taxon>
        <taxon>Planctomycetota</taxon>
        <taxon>Planctomycetia</taxon>
        <taxon>Pirellulales</taxon>
        <taxon>Pirellulaceae</taxon>
        <taxon>Blastopirellula</taxon>
    </lineage>
</organism>
<evidence type="ECO:0000313" key="1">
    <source>
        <dbReference type="EMBL" id="PQO27041.1"/>
    </source>
</evidence>
<dbReference type="EMBL" id="PUIB01000028">
    <property type="protein sequence ID" value="PQO27041.1"/>
    <property type="molecule type" value="Genomic_DNA"/>
</dbReference>
<dbReference type="Proteomes" id="UP000239388">
    <property type="component" value="Unassembled WGS sequence"/>
</dbReference>
<proteinExistence type="predicted"/>
<protein>
    <submittedName>
        <fullName evidence="1">Uncharacterized protein</fullName>
    </submittedName>
</protein>
<reference evidence="1 2" key="1">
    <citation type="submission" date="2018-02" db="EMBL/GenBank/DDBJ databases">
        <title>Comparative genomes isolates from brazilian mangrove.</title>
        <authorList>
            <person name="Araujo J.E."/>
            <person name="Taketani R.G."/>
            <person name="Silva M.C.P."/>
            <person name="Loureco M.V."/>
            <person name="Andreote F.D."/>
        </authorList>
    </citation>
    <scope>NUCLEOTIDE SEQUENCE [LARGE SCALE GENOMIC DNA]</scope>
    <source>
        <strain evidence="1 2">NAP PRIS-MGV</strain>
    </source>
</reference>
<dbReference type="AlphaFoldDB" id="A0A2S8F4G2"/>
<gene>
    <name evidence="1" type="ORF">C5Y98_27685</name>
</gene>
<accession>A0A2S8F4G2</accession>